<accession>A0ACB8SLF4</accession>
<sequence>MYAGLSCSLQVADADESKRQTLATSGKKTSCHSCKGLIALRMDNSALVKNPDVPMCSGEDGETAMTVGLLQFAIARATQAEDRPSGGTAIGTVSTGHDWKIDSFSTGPRVYKYMWYFADTHAPLVPIGVSLSSLLRPPFDLTKDQGTRPDPLRLPGLVHERVLPRQSGSQH</sequence>
<proteinExistence type="predicted"/>
<reference evidence="1" key="1">
    <citation type="submission" date="2021-03" db="EMBL/GenBank/DDBJ databases">
        <authorList>
            <consortium name="DOE Joint Genome Institute"/>
            <person name="Ahrendt S."/>
            <person name="Looney B.P."/>
            <person name="Miyauchi S."/>
            <person name="Morin E."/>
            <person name="Drula E."/>
            <person name="Courty P.E."/>
            <person name="Chicoki N."/>
            <person name="Fauchery L."/>
            <person name="Kohler A."/>
            <person name="Kuo A."/>
            <person name="Labutti K."/>
            <person name="Pangilinan J."/>
            <person name="Lipzen A."/>
            <person name="Riley R."/>
            <person name="Andreopoulos W."/>
            <person name="He G."/>
            <person name="Johnson J."/>
            <person name="Barry K.W."/>
            <person name="Grigoriev I.V."/>
            <person name="Nagy L."/>
            <person name="Hibbett D."/>
            <person name="Henrissat B."/>
            <person name="Matheny P.B."/>
            <person name="Labbe J."/>
            <person name="Martin F."/>
        </authorList>
    </citation>
    <scope>NUCLEOTIDE SEQUENCE</scope>
    <source>
        <strain evidence="1">HHB10654</strain>
    </source>
</reference>
<dbReference type="EMBL" id="MU277249">
    <property type="protein sequence ID" value="KAI0057298.1"/>
    <property type="molecule type" value="Genomic_DNA"/>
</dbReference>
<evidence type="ECO:0000313" key="2">
    <source>
        <dbReference type="Proteomes" id="UP000814140"/>
    </source>
</evidence>
<comment type="caution">
    <text evidence="1">The sequence shown here is derived from an EMBL/GenBank/DDBJ whole genome shotgun (WGS) entry which is preliminary data.</text>
</comment>
<keyword evidence="2" id="KW-1185">Reference proteome</keyword>
<organism evidence="1 2">
    <name type="scientific">Artomyces pyxidatus</name>
    <dbReference type="NCBI Taxonomy" id="48021"/>
    <lineage>
        <taxon>Eukaryota</taxon>
        <taxon>Fungi</taxon>
        <taxon>Dikarya</taxon>
        <taxon>Basidiomycota</taxon>
        <taxon>Agaricomycotina</taxon>
        <taxon>Agaricomycetes</taxon>
        <taxon>Russulales</taxon>
        <taxon>Auriscalpiaceae</taxon>
        <taxon>Artomyces</taxon>
    </lineage>
</organism>
<reference evidence="1" key="2">
    <citation type="journal article" date="2022" name="New Phytol.">
        <title>Evolutionary transition to the ectomycorrhizal habit in the genomes of a hyperdiverse lineage of mushroom-forming fungi.</title>
        <authorList>
            <person name="Looney B."/>
            <person name="Miyauchi S."/>
            <person name="Morin E."/>
            <person name="Drula E."/>
            <person name="Courty P.E."/>
            <person name="Kohler A."/>
            <person name="Kuo A."/>
            <person name="LaButti K."/>
            <person name="Pangilinan J."/>
            <person name="Lipzen A."/>
            <person name="Riley R."/>
            <person name="Andreopoulos W."/>
            <person name="He G."/>
            <person name="Johnson J."/>
            <person name="Nolan M."/>
            <person name="Tritt A."/>
            <person name="Barry K.W."/>
            <person name="Grigoriev I.V."/>
            <person name="Nagy L.G."/>
            <person name="Hibbett D."/>
            <person name="Henrissat B."/>
            <person name="Matheny P.B."/>
            <person name="Labbe J."/>
            <person name="Martin F.M."/>
        </authorList>
    </citation>
    <scope>NUCLEOTIDE SEQUENCE</scope>
    <source>
        <strain evidence="1">HHB10654</strain>
    </source>
</reference>
<protein>
    <submittedName>
        <fullName evidence="1">Uncharacterized protein</fullName>
    </submittedName>
</protein>
<dbReference type="Proteomes" id="UP000814140">
    <property type="component" value="Unassembled WGS sequence"/>
</dbReference>
<name>A0ACB8SLF4_9AGAM</name>
<gene>
    <name evidence="1" type="ORF">BV25DRAFT_1441637</name>
</gene>
<evidence type="ECO:0000313" key="1">
    <source>
        <dbReference type="EMBL" id="KAI0057298.1"/>
    </source>
</evidence>